<evidence type="ECO:0000313" key="2">
    <source>
        <dbReference type="EMBL" id="KAK1278787.1"/>
    </source>
</evidence>
<sequence>MKQVMHADLLTMLEIFGIRLKITSPISLNVSYSLACLVLLVSLLSFPLVLEIFRYFFPLVLSTGICLWVGYQDFWFKKQAGRERSIVKIGKDEQMVEVQEYDREKFCIHINDVEVGYLVLENPANLFAEDGFEEAEVEDLPLLEYSCFSLISPETEKGVGDCADMEKSLEADRIAERLWNFYFGKYSRWNYRSPWFKMGD</sequence>
<evidence type="ECO:0000313" key="3">
    <source>
        <dbReference type="Proteomes" id="UP001179952"/>
    </source>
</evidence>
<accession>A0AAV9BQM7</accession>
<dbReference type="EMBL" id="JAUJYN010000002">
    <property type="protein sequence ID" value="KAK1278787.1"/>
    <property type="molecule type" value="Genomic_DNA"/>
</dbReference>
<dbReference type="AlphaFoldDB" id="A0AAV9BQM7"/>
<feature type="transmembrane region" description="Helical" evidence="1">
    <location>
        <begin position="52"/>
        <end position="71"/>
    </location>
</feature>
<reference evidence="2" key="2">
    <citation type="submission" date="2023-06" db="EMBL/GenBank/DDBJ databases">
        <authorList>
            <person name="Ma L."/>
            <person name="Liu K.-W."/>
            <person name="Li Z."/>
            <person name="Hsiao Y.-Y."/>
            <person name="Qi Y."/>
            <person name="Fu T."/>
            <person name="Tang G."/>
            <person name="Zhang D."/>
            <person name="Sun W.-H."/>
            <person name="Liu D.-K."/>
            <person name="Li Y."/>
            <person name="Chen G.-Z."/>
            <person name="Liu X.-D."/>
            <person name="Liao X.-Y."/>
            <person name="Jiang Y.-T."/>
            <person name="Yu X."/>
            <person name="Hao Y."/>
            <person name="Huang J."/>
            <person name="Zhao X.-W."/>
            <person name="Ke S."/>
            <person name="Chen Y.-Y."/>
            <person name="Wu W.-L."/>
            <person name="Hsu J.-L."/>
            <person name="Lin Y.-F."/>
            <person name="Huang M.-D."/>
            <person name="Li C.-Y."/>
            <person name="Huang L."/>
            <person name="Wang Z.-W."/>
            <person name="Zhao X."/>
            <person name="Zhong W.-Y."/>
            <person name="Peng D.-H."/>
            <person name="Ahmad S."/>
            <person name="Lan S."/>
            <person name="Zhang J.-S."/>
            <person name="Tsai W.-C."/>
            <person name="Van De Peer Y."/>
            <person name="Liu Z.-J."/>
        </authorList>
    </citation>
    <scope>NUCLEOTIDE SEQUENCE</scope>
    <source>
        <strain evidence="2">SCP</strain>
        <tissue evidence="2">Leaves</tissue>
    </source>
</reference>
<keyword evidence="3" id="KW-1185">Reference proteome</keyword>
<comment type="caution">
    <text evidence="2">The sequence shown here is derived from an EMBL/GenBank/DDBJ whole genome shotgun (WGS) entry which is preliminary data.</text>
</comment>
<organism evidence="2 3">
    <name type="scientific">Acorus gramineus</name>
    <name type="common">Dwarf sweet flag</name>
    <dbReference type="NCBI Taxonomy" id="55184"/>
    <lineage>
        <taxon>Eukaryota</taxon>
        <taxon>Viridiplantae</taxon>
        <taxon>Streptophyta</taxon>
        <taxon>Embryophyta</taxon>
        <taxon>Tracheophyta</taxon>
        <taxon>Spermatophyta</taxon>
        <taxon>Magnoliopsida</taxon>
        <taxon>Liliopsida</taxon>
        <taxon>Acoraceae</taxon>
        <taxon>Acorus</taxon>
    </lineage>
</organism>
<name>A0AAV9BQM7_ACOGR</name>
<keyword evidence="1" id="KW-0812">Transmembrane</keyword>
<keyword evidence="1" id="KW-1133">Transmembrane helix</keyword>
<dbReference type="Proteomes" id="UP001179952">
    <property type="component" value="Unassembled WGS sequence"/>
</dbReference>
<reference evidence="2" key="1">
    <citation type="journal article" date="2023" name="Nat. Commun.">
        <title>Diploid and tetraploid genomes of Acorus and the evolution of monocots.</title>
        <authorList>
            <person name="Ma L."/>
            <person name="Liu K.W."/>
            <person name="Li Z."/>
            <person name="Hsiao Y.Y."/>
            <person name="Qi Y."/>
            <person name="Fu T."/>
            <person name="Tang G.D."/>
            <person name="Zhang D."/>
            <person name="Sun W.H."/>
            <person name="Liu D.K."/>
            <person name="Li Y."/>
            <person name="Chen G.Z."/>
            <person name="Liu X.D."/>
            <person name="Liao X.Y."/>
            <person name="Jiang Y.T."/>
            <person name="Yu X."/>
            <person name="Hao Y."/>
            <person name="Huang J."/>
            <person name="Zhao X.W."/>
            <person name="Ke S."/>
            <person name="Chen Y.Y."/>
            <person name="Wu W.L."/>
            <person name="Hsu J.L."/>
            <person name="Lin Y.F."/>
            <person name="Huang M.D."/>
            <person name="Li C.Y."/>
            <person name="Huang L."/>
            <person name="Wang Z.W."/>
            <person name="Zhao X."/>
            <person name="Zhong W.Y."/>
            <person name="Peng D.H."/>
            <person name="Ahmad S."/>
            <person name="Lan S."/>
            <person name="Zhang J.S."/>
            <person name="Tsai W.C."/>
            <person name="Van de Peer Y."/>
            <person name="Liu Z.J."/>
        </authorList>
    </citation>
    <scope>NUCLEOTIDE SEQUENCE</scope>
    <source>
        <strain evidence="2">SCP</strain>
    </source>
</reference>
<protein>
    <submittedName>
        <fullName evidence="2">Uncharacterized protein</fullName>
    </submittedName>
</protein>
<proteinExistence type="predicted"/>
<keyword evidence="1" id="KW-0472">Membrane</keyword>
<evidence type="ECO:0000256" key="1">
    <source>
        <dbReference type="SAM" id="Phobius"/>
    </source>
</evidence>
<feature type="transmembrane region" description="Helical" evidence="1">
    <location>
        <begin position="26"/>
        <end position="46"/>
    </location>
</feature>
<gene>
    <name evidence="2" type="ORF">QJS04_geneDACA015749</name>
</gene>